<dbReference type="NCBIfam" id="TIGR00756">
    <property type="entry name" value="PPR"/>
    <property type="match status" value="1"/>
</dbReference>
<dbReference type="InterPro" id="IPR011990">
    <property type="entry name" value="TPR-like_helical_dom_sf"/>
</dbReference>
<evidence type="ECO:0000256" key="1">
    <source>
        <dbReference type="ARBA" id="ARBA00007626"/>
    </source>
</evidence>
<accession>A0AAV5BZL5</accession>
<evidence type="ECO:0000256" key="2">
    <source>
        <dbReference type="ARBA" id="ARBA00022737"/>
    </source>
</evidence>
<evidence type="ECO:0000256" key="3">
    <source>
        <dbReference type="ARBA" id="ARBA00022946"/>
    </source>
</evidence>
<dbReference type="InterPro" id="IPR002885">
    <property type="entry name" value="PPR_rpt"/>
</dbReference>
<proteinExistence type="inferred from homology"/>
<comment type="caution">
    <text evidence="5">The sequence shown here is derived from an EMBL/GenBank/DDBJ whole genome shotgun (WGS) entry which is preliminary data.</text>
</comment>
<evidence type="ECO:0000313" key="6">
    <source>
        <dbReference type="Proteomes" id="UP001054889"/>
    </source>
</evidence>
<keyword evidence="6" id="KW-1185">Reference proteome</keyword>
<evidence type="ECO:0000256" key="4">
    <source>
        <dbReference type="PROSITE-ProRule" id="PRU00708"/>
    </source>
</evidence>
<comment type="similarity">
    <text evidence="1">Belongs to the PPR family. P subfamily.</text>
</comment>
<reference evidence="5" key="1">
    <citation type="journal article" date="2018" name="DNA Res.">
        <title>Multiple hybrid de novo genome assembly of finger millet, an orphan allotetraploid crop.</title>
        <authorList>
            <person name="Hatakeyama M."/>
            <person name="Aluri S."/>
            <person name="Balachadran M.T."/>
            <person name="Sivarajan S.R."/>
            <person name="Patrignani A."/>
            <person name="Gruter S."/>
            <person name="Poveda L."/>
            <person name="Shimizu-Inatsugi R."/>
            <person name="Baeten J."/>
            <person name="Francoijs K.J."/>
            <person name="Nataraja K.N."/>
            <person name="Reddy Y.A.N."/>
            <person name="Phadnis S."/>
            <person name="Ravikumar R.L."/>
            <person name="Schlapbach R."/>
            <person name="Sreeman S.M."/>
            <person name="Shimizu K.K."/>
        </authorList>
    </citation>
    <scope>NUCLEOTIDE SEQUENCE</scope>
</reference>
<gene>
    <name evidence="5" type="primary">ga07443</name>
    <name evidence="5" type="ORF">PR202_ga07443</name>
</gene>
<keyword evidence="3" id="KW-0809">Transit peptide</keyword>
<dbReference type="AlphaFoldDB" id="A0AAV5BZL5"/>
<dbReference type="PANTHER" id="PTHR47941">
    <property type="entry name" value="PENTATRICOPEPTIDE REPEAT-CONTAINING PROTEIN 3, MITOCHONDRIAL"/>
    <property type="match status" value="1"/>
</dbReference>
<keyword evidence="2" id="KW-0677">Repeat</keyword>
<dbReference type="PROSITE" id="PS51375">
    <property type="entry name" value="PPR"/>
    <property type="match status" value="1"/>
</dbReference>
<reference evidence="5" key="2">
    <citation type="submission" date="2021-12" db="EMBL/GenBank/DDBJ databases">
        <title>Resequencing data analysis of finger millet.</title>
        <authorList>
            <person name="Hatakeyama M."/>
            <person name="Aluri S."/>
            <person name="Balachadran M.T."/>
            <person name="Sivarajan S.R."/>
            <person name="Poveda L."/>
            <person name="Shimizu-Inatsugi R."/>
            <person name="Schlapbach R."/>
            <person name="Sreeman S.M."/>
            <person name="Shimizu K.K."/>
        </authorList>
    </citation>
    <scope>NUCLEOTIDE SEQUENCE</scope>
</reference>
<dbReference type="Proteomes" id="UP001054889">
    <property type="component" value="Unassembled WGS sequence"/>
</dbReference>
<name>A0AAV5BZL5_ELECO</name>
<dbReference type="Gene3D" id="1.25.40.10">
    <property type="entry name" value="Tetratricopeptide repeat domain"/>
    <property type="match status" value="1"/>
</dbReference>
<evidence type="ECO:0008006" key="7">
    <source>
        <dbReference type="Google" id="ProtNLM"/>
    </source>
</evidence>
<dbReference type="Pfam" id="PF01535">
    <property type="entry name" value="PPR"/>
    <property type="match status" value="1"/>
</dbReference>
<dbReference type="Pfam" id="PF12854">
    <property type="entry name" value="PPR_1"/>
    <property type="match status" value="1"/>
</dbReference>
<dbReference type="EMBL" id="BQKI01000003">
    <property type="protein sequence ID" value="GJM91100.1"/>
    <property type="molecule type" value="Genomic_DNA"/>
</dbReference>
<protein>
    <recommendedName>
        <fullName evidence="7">Pentatricopeptide repeat-containing protein</fullName>
    </recommendedName>
</protein>
<organism evidence="5 6">
    <name type="scientific">Eleusine coracana subsp. coracana</name>
    <dbReference type="NCBI Taxonomy" id="191504"/>
    <lineage>
        <taxon>Eukaryota</taxon>
        <taxon>Viridiplantae</taxon>
        <taxon>Streptophyta</taxon>
        <taxon>Embryophyta</taxon>
        <taxon>Tracheophyta</taxon>
        <taxon>Spermatophyta</taxon>
        <taxon>Magnoliopsida</taxon>
        <taxon>Liliopsida</taxon>
        <taxon>Poales</taxon>
        <taxon>Poaceae</taxon>
        <taxon>PACMAD clade</taxon>
        <taxon>Chloridoideae</taxon>
        <taxon>Cynodonteae</taxon>
        <taxon>Eleusininae</taxon>
        <taxon>Eleusine</taxon>
    </lineage>
</organism>
<evidence type="ECO:0000313" key="5">
    <source>
        <dbReference type="EMBL" id="GJM91100.1"/>
    </source>
</evidence>
<feature type="repeat" description="PPR" evidence="4">
    <location>
        <begin position="154"/>
        <end position="188"/>
    </location>
</feature>
<sequence length="195" mass="21802">MAVHRGISDAAAATDVRPGLRPCQELERIIQELPTSVTAFNKLFIAVGRSRTDSSSTVRDADVLTVSLFNRMVRAGSSKVAPDMCTNSIVIGCCCHFGRLDLGFAVFGKILKLGRRVNTIFLNQLVKDLCDVKRMSKAMYIVVRRMREFRYMPDVVSYNTLVKVLCGAKRSQEALDLLHMMLEDEGKQAVTVQIW</sequence>